<dbReference type="Proteomes" id="UP000007800">
    <property type="component" value="Unassembled WGS sequence"/>
</dbReference>
<gene>
    <name evidence="1" type="ORF">Pmar_PMAR002547</name>
</gene>
<dbReference type="AlphaFoldDB" id="C5LRB4"/>
<dbReference type="EMBL" id="GG684709">
    <property type="protein sequence ID" value="EER00728.1"/>
    <property type="molecule type" value="Genomic_DNA"/>
</dbReference>
<dbReference type="RefSeq" id="XP_002768010.1">
    <property type="nucleotide sequence ID" value="XM_002767964.1"/>
</dbReference>
<dbReference type="InParanoid" id="C5LRB4"/>
<protein>
    <submittedName>
        <fullName evidence="1">Uncharacterized protein</fullName>
    </submittedName>
</protein>
<dbReference type="GeneID" id="9043910"/>
<reference evidence="1 2" key="1">
    <citation type="submission" date="2008-07" db="EMBL/GenBank/DDBJ databases">
        <authorList>
            <person name="El-Sayed N."/>
            <person name="Caler E."/>
            <person name="Inman J."/>
            <person name="Amedeo P."/>
            <person name="Hass B."/>
            <person name="Wortman J."/>
        </authorList>
    </citation>
    <scope>NUCLEOTIDE SEQUENCE [LARGE SCALE GENOMIC DNA]</scope>
    <source>
        <strain evidence="2">ATCC 50983 / TXsc</strain>
    </source>
</reference>
<proteinExistence type="predicted"/>
<evidence type="ECO:0000313" key="2">
    <source>
        <dbReference type="Proteomes" id="UP000007800"/>
    </source>
</evidence>
<evidence type="ECO:0000313" key="1">
    <source>
        <dbReference type="EMBL" id="EER00728.1"/>
    </source>
</evidence>
<accession>C5LRB4</accession>
<name>C5LRB4_PERM5</name>
<sequence>MAGIRYTYVKQDFSGGLVDKQEKERVKADVSARPLLSGSQERRILLPQEP</sequence>
<organism evidence="2">
    <name type="scientific">Perkinsus marinus (strain ATCC 50983 / TXsc)</name>
    <dbReference type="NCBI Taxonomy" id="423536"/>
    <lineage>
        <taxon>Eukaryota</taxon>
        <taxon>Sar</taxon>
        <taxon>Alveolata</taxon>
        <taxon>Perkinsozoa</taxon>
        <taxon>Perkinsea</taxon>
        <taxon>Perkinsida</taxon>
        <taxon>Perkinsidae</taxon>
        <taxon>Perkinsus</taxon>
    </lineage>
</organism>
<keyword evidence="2" id="KW-1185">Reference proteome</keyword>